<protein>
    <submittedName>
        <fullName evidence="1">Uncharacterized protein</fullName>
    </submittedName>
</protein>
<gene>
    <name evidence="1" type="ORF">DS421_19g658200</name>
</gene>
<accession>A0A6B9VCY1</accession>
<evidence type="ECO:0000313" key="2">
    <source>
        <dbReference type="Proteomes" id="UP000464620"/>
    </source>
</evidence>
<reference evidence="1 2" key="1">
    <citation type="submission" date="2020-01" db="EMBL/GenBank/DDBJ databases">
        <title>Genome sequence of Arachis hypogaea, cultivar Shitouqi.</title>
        <authorList>
            <person name="Zhuang W."/>
            <person name="Chen H."/>
            <person name="Varshney R."/>
            <person name="Wang D."/>
            <person name="Ming R."/>
        </authorList>
    </citation>
    <scope>NUCLEOTIDE SEQUENCE [LARGE SCALE GENOMIC DNA]</scope>
    <source>
        <tissue evidence="1">Young leaf</tissue>
    </source>
</reference>
<dbReference type="EMBL" id="CP031001">
    <property type="protein sequence ID" value="QHN78058.1"/>
    <property type="molecule type" value="Genomic_DNA"/>
</dbReference>
<organism evidence="1 2">
    <name type="scientific">Arachis hypogaea</name>
    <name type="common">Peanut</name>
    <dbReference type="NCBI Taxonomy" id="3818"/>
    <lineage>
        <taxon>Eukaryota</taxon>
        <taxon>Viridiplantae</taxon>
        <taxon>Streptophyta</taxon>
        <taxon>Embryophyta</taxon>
        <taxon>Tracheophyta</taxon>
        <taxon>Spermatophyta</taxon>
        <taxon>Magnoliopsida</taxon>
        <taxon>eudicotyledons</taxon>
        <taxon>Gunneridae</taxon>
        <taxon>Pentapetalae</taxon>
        <taxon>rosids</taxon>
        <taxon>fabids</taxon>
        <taxon>Fabales</taxon>
        <taxon>Fabaceae</taxon>
        <taxon>Papilionoideae</taxon>
        <taxon>50 kb inversion clade</taxon>
        <taxon>dalbergioids sensu lato</taxon>
        <taxon>Dalbergieae</taxon>
        <taxon>Pterocarpus clade</taxon>
        <taxon>Arachis</taxon>
    </lineage>
</organism>
<dbReference type="AlphaFoldDB" id="A0A6B9VCY1"/>
<proteinExistence type="predicted"/>
<sequence length="102" mass="11922">MLCFQMSTTELLNTRQETITDCKIKQGKSKMKLWRNFVWDCEDSATRSRLEKHHANRDIMRKESFCQSSLPRDPFESHQFSDKVYCVESTGAFVNLHSSIGL</sequence>
<evidence type="ECO:0000313" key="1">
    <source>
        <dbReference type="EMBL" id="QHN78058.1"/>
    </source>
</evidence>
<dbReference type="Proteomes" id="UP000464620">
    <property type="component" value="Chromosome B09"/>
</dbReference>
<name>A0A6B9VCY1_ARAHY</name>